<protein>
    <recommendedName>
        <fullName evidence="1">DUF1985 domain-containing protein</fullName>
    </recommendedName>
</protein>
<dbReference type="Pfam" id="PF09331">
    <property type="entry name" value="DUF1985"/>
    <property type="match status" value="1"/>
</dbReference>
<dbReference type="InterPro" id="IPR015410">
    <property type="entry name" value="DUF1985"/>
</dbReference>
<evidence type="ECO:0000313" key="3">
    <source>
        <dbReference type="Proteomes" id="UP000836841"/>
    </source>
</evidence>
<feature type="domain" description="DUF1985" evidence="1">
    <location>
        <begin position="78"/>
        <end position="209"/>
    </location>
</feature>
<organism evidence="2 3">
    <name type="scientific">Thlaspi arvense</name>
    <name type="common">Field penny-cress</name>
    <dbReference type="NCBI Taxonomy" id="13288"/>
    <lineage>
        <taxon>Eukaryota</taxon>
        <taxon>Viridiplantae</taxon>
        <taxon>Streptophyta</taxon>
        <taxon>Embryophyta</taxon>
        <taxon>Tracheophyta</taxon>
        <taxon>Spermatophyta</taxon>
        <taxon>Magnoliopsida</taxon>
        <taxon>eudicotyledons</taxon>
        <taxon>Gunneridae</taxon>
        <taxon>Pentapetalae</taxon>
        <taxon>rosids</taxon>
        <taxon>malvids</taxon>
        <taxon>Brassicales</taxon>
        <taxon>Brassicaceae</taxon>
        <taxon>Thlaspideae</taxon>
        <taxon>Thlaspi</taxon>
    </lineage>
</organism>
<gene>
    <name evidence="2" type="ORF">TAV2_LOCUS16076</name>
</gene>
<evidence type="ECO:0000259" key="1">
    <source>
        <dbReference type="Pfam" id="PF09331"/>
    </source>
</evidence>
<dbReference type="Proteomes" id="UP000836841">
    <property type="component" value="Chromosome 5"/>
</dbReference>
<sequence length="246" mass="28524">MKLKMDITLPKLKYKMGKEPVSGFKVIDKYSDFKYIDKVKEILGPEQFKRIEDSFLGPVLQFCSQNLYMSGKMIYTILTKSLVTKKDKELWFHFGGHPMRFSIIEFLMVTGLKCTEWLLDVEEEANNYEWAGWEDGHLPDKLIELMIEAGEDAHDERFSLAMLQLIETIFLHRYSKAMFPTSNLQTEQHMDVLLNHHRGIDAYEMLLKSVKKAVENSLEKATYRRVPCCASPIDLGIRTQAAIGFL</sequence>
<name>A0AAU9SLB4_THLAR</name>
<dbReference type="EMBL" id="OU466861">
    <property type="protein sequence ID" value="CAH2065642.1"/>
    <property type="molecule type" value="Genomic_DNA"/>
</dbReference>
<accession>A0AAU9SLB4</accession>
<reference evidence="2 3" key="1">
    <citation type="submission" date="2022-03" db="EMBL/GenBank/DDBJ databases">
        <authorList>
            <person name="Nunn A."/>
            <person name="Chopra R."/>
            <person name="Nunn A."/>
            <person name="Contreras Garrido A."/>
        </authorList>
    </citation>
    <scope>NUCLEOTIDE SEQUENCE [LARGE SCALE GENOMIC DNA]</scope>
</reference>
<keyword evidence="3" id="KW-1185">Reference proteome</keyword>
<proteinExistence type="predicted"/>
<dbReference type="PANTHER" id="PTHR48449">
    <property type="entry name" value="DUF1985 DOMAIN-CONTAINING PROTEIN"/>
    <property type="match status" value="1"/>
</dbReference>
<evidence type="ECO:0000313" key="2">
    <source>
        <dbReference type="EMBL" id="CAH2065642.1"/>
    </source>
</evidence>
<dbReference type="AlphaFoldDB" id="A0AAU9SLB4"/>
<dbReference type="PANTHER" id="PTHR48449:SF1">
    <property type="entry name" value="DUF1985 DOMAIN-CONTAINING PROTEIN"/>
    <property type="match status" value="1"/>
</dbReference>